<gene>
    <name evidence="1" type="ORF">HNY73_004172</name>
</gene>
<sequence>MTTIFGTVCLKTSSQIFLFKNHFQRILSFEKIISFRTLRSAIENCIAKYGTAYNILNRGIVLNSEVADISPGAASVMQPRLKPEEDDRPPEVPLIQLRRVTDEQHESYRLSKAPVIQPNLAPNELRKSYRPYEAFLAQPKLIYRAQLEFYRPSETSVIQPKIAPDEMQKRPSGNMQPLILSEKPIRSSETLVIQSLLDHRNFQKQSETSSTQSRTLQFESKLKDIGCQVKIEKKSGVDASKREAGCFISSGMSMTVRGRRKKYVRKVTEKFESQTEDQVKYKDFSQQVDFNRKRRRISKLRNNLAKHSI</sequence>
<dbReference type="Proteomes" id="UP000807504">
    <property type="component" value="Unassembled WGS sequence"/>
</dbReference>
<keyword evidence="2" id="KW-1185">Reference proteome</keyword>
<evidence type="ECO:0000313" key="2">
    <source>
        <dbReference type="Proteomes" id="UP000807504"/>
    </source>
</evidence>
<organism evidence="1 2">
    <name type="scientific">Argiope bruennichi</name>
    <name type="common">Wasp spider</name>
    <name type="synonym">Aranea bruennichi</name>
    <dbReference type="NCBI Taxonomy" id="94029"/>
    <lineage>
        <taxon>Eukaryota</taxon>
        <taxon>Metazoa</taxon>
        <taxon>Ecdysozoa</taxon>
        <taxon>Arthropoda</taxon>
        <taxon>Chelicerata</taxon>
        <taxon>Arachnida</taxon>
        <taxon>Araneae</taxon>
        <taxon>Araneomorphae</taxon>
        <taxon>Entelegynae</taxon>
        <taxon>Araneoidea</taxon>
        <taxon>Araneidae</taxon>
        <taxon>Argiope</taxon>
    </lineage>
</organism>
<reference evidence="1" key="2">
    <citation type="submission" date="2020-06" db="EMBL/GenBank/DDBJ databases">
        <authorList>
            <person name="Sheffer M."/>
        </authorList>
    </citation>
    <scope>NUCLEOTIDE SEQUENCE</scope>
</reference>
<accession>A0A8T0FQZ2</accession>
<reference evidence="1" key="1">
    <citation type="journal article" date="2020" name="bioRxiv">
        <title>Chromosome-level reference genome of the European wasp spider Argiope bruennichi: a resource for studies on range expansion and evolutionary adaptation.</title>
        <authorList>
            <person name="Sheffer M.M."/>
            <person name="Hoppe A."/>
            <person name="Krehenwinkel H."/>
            <person name="Uhl G."/>
            <person name="Kuss A.W."/>
            <person name="Jensen L."/>
            <person name="Jensen C."/>
            <person name="Gillespie R.G."/>
            <person name="Hoff K.J."/>
            <person name="Prost S."/>
        </authorList>
    </citation>
    <scope>NUCLEOTIDE SEQUENCE</scope>
</reference>
<evidence type="ECO:0000313" key="1">
    <source>
        <dbReference type="EMBL" id="KAF8792598.1"/>
    </source>
</evidence>
<dbReference type="EMBL" id="JABXBU010000003">
    <property type="protein sequence ID" value="KAF8792598.1"/>
    <property type="molecule type" value="Genomic_DNA"/>
</dbReference>
<name>A0A8T0FQZ2_ARGBR</name>
<comment type="caution">
    <text evidence="1">The sequence shown here is derived from an EMBL/GenBank/DDBJ whole genome shotgun (WGS) entry which is preliminary data.</text>
</comment>
<protein>
    <submittedName>
        <fullName evidence="1">Uncharacterized protein</fullName>
    </submittedName>
</protein>
<dbReference type="AlphaFoldDB" id="A0A8T0FQZ2"/>
<proteinExistence type="predicted"/>